<dbReference type="PANTHER" id="PTHR13710:SF120">
    <property type="entry name" value="BIFUNCTIONAL 3'-5' EXONUCLEASE_ATP-DEPENDENT HELICASE WRN"/>
    <property type="match status" value="1"/>
</dbReference>
<dbReference type="SUPFAM" id="SSF52540">
    <property type="entry name" value="P-loop containing nucleoside triphosphate hydrolases"/>
    <property type="match status" value="1"/>
</dbReference>
<evidence type="ECO:0000256" key="1">
    <source>
        <dbReference type="ARBA" id="ARBA00001947"/>
    </source>
</evidence>
<evidence type="ECO:0000256" key="8">
    <source>
        <dbReference type="ARBA" id="ARBA00023235"/>
    </source>
</evidence>
<dbReference type="InterPro" id="IPR001650">
    <property type="entry name" value="Helicase_C-like"/>
</dbReference>
<name>D8QR38_SELML</name>
<dbReference type="CDD" id="cd17920">
    <property type="entry name" value="DEXHc_RecQ"/>
    <property type="match status" value="1"/>
</dbReference>
<feature type="compositionally biased region" description="Polar residues" evidence="11">
    <location>
        <begin position="911"/>
        <end position="935"/>
    </location>
</feature>
<dbReference type="Pfam" id="PF00570">
    <property type="entry name" value="HRDC"/>
    <property type="match status" value="1"/>
</dbReference>
<dbReference type="AlphaFoldDB" id="D8QR38"/>
<accession>D8QR38</accession>
<keyword evidence="8" id="KW-0413">Isomerase</keyword>
<dbReference type="eggNOG" id="KOG0351">
    <property type="taxonomic scope" value="Eukaryota"/>
</dbReference>
<feature type="domain" description="Helicase C-terminal" evidence="14">
    <location>
        <begin position="214"/>
        <end position="361"/>
    </location>
</feature>
<dbReference type="EC" id="5.6.2.4" evidence="10"/>
<dbReference type="Gene3D" id="1.10.10.10">
    <property type="entry name" value="Winged helix-like DNA-binding domain superfamily/Winged helix DNA-binding domain"/>
    <property type="match status" value="1"/>
</dbReference>
<feature type="domain" description="HRDC" evidence="12">
    <location>
        <begin position="535"/>
        <end position="615"/>
    </location>
</feature>
<evidence type="ECO:0000259" key="14">
    <source>
        <dbReference type="PROSITE" id="PS51194"/>
    </source>
</evidence>
<dbReference type="Pfam" id="PF09382">
    <property type="entry name" value="RQC"/>
    <property type="match status" value="1"/>
</dbReference>
<dbReference type="GO" id="GO:0043138">
    <property type="term" value="F:3'-5' DNA helicase activity"/>
    <property type="evidence" value="ECO:0000318"/>
    <property type="project" value="GO_Central"/>
</dbReference>
<dbReference type="GO" id="GO:0005694">
    <property type="term" value="C:chromosome"/>
    <property type="evidence" value="ECO:0000318"/>
    <property type="project" value="GO_Central"/>
</dbReference>
<evidence type="ECO:0000313" key="15">
    <source>
        <dbReference type="EMBL" id="EFJ38554.1"/>
    </source>
</evidence>
<dbReference type="InterPro" id="IPR011545">
    <property type="entry name" value="DEAD/DEAH_box_helicase_dom"/>
</dbReference>
<dbReference type="InterPro" id="IPR029491">
    <property type="entry name" value="Helicase_HTH"/>
</dbReference>
<dbReference type="Proteomes" id="UP000001514">
    <property type="component" value="Unassembled WGS sequence"/>
</dbReference>
<dbReference type="InterPro" id="IPR018982">
    <property type="entry name" value="RQC_domain"/>
</dbReference>
<keyword evidence="10" id="KW-0539">Nucleus</keyword>
<comment type="cofactor">
    <cofactor evidence="1">
        <name>Zn(2+)</name>
        <dbReference type="ChEBI" id="CHEBI:29105"/>
    </cofactor>
</comment>
<evidence type="ECO:0000256" key="9">
    <source>
        <dbReference type="ARBA" id="ARBA00034617"/>
    </source>
</evidence>
<evidence type="ECO:0000256" key="11">
    <source>
        <dbReference type="SAM" id="MobiDB-lite"/>
    </source>
</evidence>
<dbReference type="GO" id="GO:0005524">
    <property type="term" value="F:ATP binding"/>
    <property type="evidence" value="ECO:0007669"/>
    <property type="project" value="UniProtKB-KW"/>
</dbReference>
<dbReference type="SMART" id="SM00956">
    <property type="entry name" value="RQC"/>
    <property type="match status" value="1"/>
</dbReference>
<keyword evidence="5 10" id="KW-0347">Helicase</keyword>
<dbReference type="PROSITE" id="PS50967">
    <property type="entry name" value="HRDC"/>
    <property type="match status" value="1"/>
</dbReference>
<keyword evidence="16" id="KW-1185">Reference proteome</keyword>
<evidence type="ECO:0000259" key="13">
    <source>
        <dbReference type="PROSITE" id="PS51192"/>
    </source>
</evidence>
<dbReference type="PANTHER" id="PTHR13710">
    <property type="entry name" value="DNA HELICASE RECQ FAMILY MEMBER"/>
    <property type="match status" value="1"/>
</dbReference>
<dbReference type="InterPro" id="IPR027417">
    <property type="entry name" value="P-loop_NTPase"/>
</dbReference>
<dbReference type="InterPro" id="IPR010997">
    <property type="entry name" value="HRDC-like_sf"/>
</dbReference>
<comment type="similarity">
    <text evidence="2 10">Belongs to the helicase family. RecQ subfamily.</text>
</comment>
<gene>
    <name evidence="15" type="ORF">SELMODRAFT_402571</name>
</gene>
<dbReference type="GO" id="GO:0000724">
    <property type="term" value="P:double-strand break repair via homologous recombination"/>
    <property type="evidence" value="ECO:0000318"/>
    <property type="project" value="GO_Central"/>
</dbReference>
<dbReference type="FunFam" id="3.40.50.300:FF:001450">
    <property type="entry name" value="ATP-dependent DNA helicase"/>
    <property type="match status" value="1"/>
</dbReference>
<dbReference type="EMBL" id="GL377565">
    <property type="protein sequence ID" value="EFJ38554.1"/>
    <property type="molecule type" value="Genomic_DNA"/>
</dbReference>
<evidence type="ECO:0000256" key="4">
    <source>
        <dbReference type="ARBA" id="ARBA00022801"/>
    </source>
</evidence>
<dbReference type="GO" id="GO:0005737">
    <property type="term" value="C:cytoplasm"/>
    <property type="evidence" value="ECO:0000318"/>
    <property type="project" value="GO_Central"/>
</dbReference>
<dbReference type="GO" id="GO:0005634">
    <property type="term" value="C:nucleus"/>
    <property type="evidence" value="ECO:0000318"/>
    <property type="project" value="GO_Central"/>
</dbReference>
<dbReference type="InterPro" id="IPR036390">
    <property type="entry name" value="WH_DNA-bd_sf"/>
</dbReference>
<comment type="catalytic activity">
    <reaction evidence="9 10">
        <text>Couples ATP hydrolysis with the unwinding of duplex DNA by translocating in the 3'-5' direction.</text>
        <dbReference type="EC" id="5.6.2.4"/>
    </reaction>
</comment>
<dbReference type="KEGG" id="smo:SELMODRAFT_402571"/>
<dbReference type="GO" id="GO:0016887">
    <property type="term" value="F:ATP hydrolysis activity"/>
    <property type="evidence" value="ECO:0007669"/>
    <property type="project" value="RHEA"/>
</dbReference>
<organism evidence="16">
    <name type="scientific">Selaginella moellendorffii</name>
    <name type="common">Spikemoss</name>
    <dbReference type="NCBI Taxonomy" id="88036"/>
    <lineage>
        <taxon>Eukaryota</taxon>
        <taxon>Viridiplantae</taxon>
        <taxon>Streptophyta</taxon>
        <taxon>Embryophyta</taxon>
        <taxon>Tracheophyta</taxon>
        <taxon>Lycopodiopsida</taxon>
        <taxon>Selaginellales</taxon>
        <taxon>Selaginellaceae</taxon>
        <taxon>Selaginella</taxon>
    </lineage>
</organism>
<dbReference type="SUPFAM" id="SSF46785">
    <property type="entry name" value="Winged helix' DNA-binding domain"/>
    <property type="match status" value="1"/>
</dbReference>
<protein>
    <recommendedName>
        <fullName evidence="10">ATP-dependent DNA helicase</fullName>
        <ecNumber evidence="10">5.6.2.4</ecNumber>
    </recommendedName>
</protein>
<evidence type="ECO:0000256" key="5">
    <source>
        <dbReference type="ARBA" id="ARBA00022806"/>
    </source>
</evidence>
<comment type="subcellular location">
    <subcellularLocation>
        <location evidence="10">Nucleus</location>
    </subcellularLocation>
</comment>
<proteinExistence type="inferred from homology"/>
<sequence length="935" mass="104876">MERCLKDYFGYSSFRPFQKEVIQQILRGRDCLVVMATGSGKSICYQIPPLVSSKTAVVISPLISLMQDQVMGLKLRGIKAEYLGSAQTDKTVEDKAGRGEYDILYMTPEKACGTTWTSLLSRGVSLLAVDEAHCISEWGHDFRPEYQRLSSIRSKLPEVPFVALTATATHKVREDILKSLMLTNAYIAVSSFDRPNILYGVKPLTRSNAFREELATEVVKDLEQGGSTIVYCNTIKDVDEVTNALVKAGAAARAYHSKLGLKERNDVHRTFLKDELQVVVATVAFGMGIDKPDIRRVIHYGCPKSLESYYQESGRCGRDGLPSACWLYFTRADFTRAEFYTSEVRTQERKKAVADAFAASQGYCTTTTCRRKFILQYFGELTKNDNCGNCDNCTKTAAQRRDMVQEAYAILAAVKLCGGFWGMNMPIDVLRGSLAKKVVERGYEKLHVHGLGRERTATWWKALGDQLLSLGYLRETREKFRTVSVSPKGQRFLEELPNGASLVLPVTEEMLREEKSSAPDAATASTPGPTLNGLPEVEMKLFKALIDLRADIADKSSTAPYMICNERTLQRITNTRPSNIVRLRNVEGINQWLVTEYGEAFLECVKRICQETGLEQDKESIVQKAAASRTSDRSMLTPAKSEAWSMWHEKKMSFFEIANLPERPRPIKEDTVIEYILECLRAGCEADWSRFFDATGMTTCIREQIRAAIGKVGSREKMKPLKENLPETVSYAHIKIYLLAEELGVDLGLSPNVDTQDRNVEVIDLDEEPRNESIDRPPWLDIRTKTSTKPRRLDVEELANGECKKMRTAESRQATDEGIMEWLLSRDGATLKEISSRFSDTDASAILTLLKGLEESFSIYEKDVHDRKSPLRSKRSDDIKITTTWQCSPILFSEMSAARSTNETGPELETRPSSATDVSSTRMTVNSTSLSGSDT</sequence>
<keyword evidence="6 10" id="KW-0067">ATP-binding</keyword>
<evidence type="ECO:0000256" key="3">
    <source>
        <dbReference type="ARBA" id="ARBA00022741"/>
    </source>
</evidence>
<keyword evidence="3 10" id="KW-0547">Nucleotide-binding</keyword>
<dbReference type="InterPro" id="IPR044876">
    <property type="entry name" value="HRDC_dom_sf"/>
</dbReference>
<dbReference type="PROSITE" id="PS51192">
    <property type="entry name" value="HELICASE_ATP_BIND_1"/>
    <property type="match status" value="1"/>
</dbReference>
<dbReference type="OMA" id="HVRQQWM"/>
<dbReference type="Pfam" id="PF16124">
    <property type="entry name" value="RecQ_Zn_bind"/>
    <property type="match status" value="1"/>
</dbReference>
<dbReference type="Gene3D" id="1.10.150.80">
    <property type="entry name" value="HRDC domain"/>
    <property type="match status" value="1"/>
</dbReference>
<dbReference type="CDD" id="cd18794">
    <property type="entry name" value="SF2_C_RecQ"/>
    <property type="match status" value="1"/>
</dbReference>
<evidence type="ECO:0000256" key="2">
    <source>
        <dbReference type="ARBA" id="ARBA00005446"/>
    </source>
</evidence>
<evidence type="ECO:0000259" key="12">
    <source>
        <dbReference type="PROSITE" id="PS50967"/>
    </source>
</evidence>
<dbReference type="Gramene" id="EFJ38554">
    <property type="protein sequence ID" value="EFJ38554"/>
    <property type="gene ID" value="SELMODRAFT_402571"/>
</dbReference>
<dbReference type="Pfam" id="PF14493">
    <property type="entry name" value="HTH_40"/>
    <property type="match status" value="1"/>
</dbReference>
<dbReference type="SMART" id="SM00487">
    <property type="entry name" value="DEXDc"/>
    <property type="match status" value="1"/>
</dbReference>
<dbReference type="GO" id="GO:0009378">
    <property type="term" value="F:four-way junction helicase activity"/>
    <property type="evidence" value="ECO:0000318"/>
    <property type="project" value="GO_Central"/>
</dbReference>
<dbReference type="InterPro" id="IPR036388">
    <property type="entry name" value="WH-like_DNA-bd_sf"/>
</dbReference>
<dbReference type="NCBIfam" id="TIGR00614">
    <property type="entry name" value="recQ_fam"/>
    <property type="match status" value="1"/>
</dbReference>
<dbReference type="InterPro" id="IPR032284">
    <property type="entry name" value="RecQ_Zn-bd"/>
</dbReference>
<feature type="region of interest" description="Disordered" evidence="11">
    <location>
        <begin position="898"/>
        <end position="935"/>
    </location>
</feature>
<dbReference type="GO" id="GO:0003677">
    <property type="term" value="F:DNA binding"/>
    <property type="evidence" value="ECO:0007669"/>
    <property type="project" value="UniProtKB-KW"/>
</dbReference>
<dbReference type="InParanoid" id="D8QR38"/>
<evidence type="ECO:0000256" key="10">
    <source>
        <dbReference type="RuleBase" id="RU364117"/>
    </source>
</evidence>
<dbReference type="SMART" id="SM00490">
    <property type="entry name" value="HELICc"/>
    <property type="match status" value="1"/>
</dbReference>
<evidence type="ECO:0000313" key="16">
    <source>
        <dbReference type="Proteomes" id="UP000001514"/>
    </source>
</evidence>
<dbReference type="FunFam" id="1.10.10.10:FF:000513">
    <property type="entry name" value="ATP-dependent DNA helicase"/>
    <property type="match status" value="1"/>
</dbReference>
<dbReference type="Gene3D" id="3.40.50.300">
    <property type="entry name" value="P-loop containing nucleotide triphosphate hydrolases"/>
    <property type="match status" value="2"/>
</dbReference>
<comment type="catalytic activity">
    <reaction evidence="10">
        <text>ATP + H2O = ADP + phosphate + H(+)</text>
        <dbReference type="Rhea" id="RHEA:13065"/>
        <dbReference type="ChEBI" id="CHEBI:15377"/>
        <dbReference type="ChEBI" id="CHEBI:15378"/>
        <dbReference type="ChEBI" id="CHEBI:30616"/>
        <dbReference type="ChEBI" id="CHEBI:43474"/>
        <dbReference type="ChEBI" id="CHEBI:456216"/>
    </reaction>
</comment>
<dbReference type="InterPro" id="IPR004589">
    <property type="entry name" value="DNA_helicase_ATP-dep_RecQ"/>
</dbReference>
<dbReference type="GO" id="GO:0006260">
    <property type="term" value="P:DNA replication"/>
    <property type="evidence" value="ECO:0000318"/>
    <property type="project" value="GO_Central"/>
</dbReference>
<evidence type="ECO:0000256" key="7">
    <source>
        <dbReference type="ARBA" id="ARBA00023125"/>
    </source>
</evidence>
<keyword evidence="7" id="KW-0238">DNA-binding</keyword>
<dbReference type="Pfam" id="PF00271">
    <property type="entry name" value="Helicase_C"/>
    <property type="match status" value="1"/>
</dbReference>
<dbReference type="HOGENOM" id="CLU_001103_6_0_1"/>
<dbReference type="SMART" id="SM00341">
    <property type="entry name" value="HRDC"/>
    <property type="match status" value="1"/>
</dbReference>
<dbReference type="SUPFAM" id="SSF47819">
    <property type="entry name" value="HRDC-like"/>
    <property type="match status" value="1"/>
</dbReference>
<reference evidence="15 16" key="1">
    <citation type="journal article" date="2011" name="Science">
        <title>The Selaginella genome identifies genetic changes associated with the evolution of vascular plants.</title>
        <authorList>
            <person name="Banks J.A."/>
            <person name="Nishiyama T."/>
            <person name="Hasebe M."/>
            <person name="Bowman J.L."/>
            <person name="Gribskov M."/>
            <person name="dePamphilis C."/>
            <person name="Albert V.A."/>
            <person name="Aono N."/>
            <person name="Aoyama T."/>
            <person name="Ambrose B.A."/>
            <person name="Ashton N.W."/>
            <person name="Axtell M.J."/>
            <person name="Barker E."/>
            <person name="Barker M.S."/>
            <person name="Bennetzen J.L."/>
            <person name="Bonawitz N.D."/>
            <person name="Chapple C."/>
            <person name="Cheng C."/>
            <person name="Correa L.G."/>
            <person name="Dacre M."/>
            <person name="DeBarry J."/>
            <person name="Dreyer I."/>
            <person name="Elias M."/>
            <person name="Engstrom E.M."/>
            <person name="Estelle M."/>
            <person name="Feng L."/>
            <person name="Finet C."/>
            <person name="Floyd S.K."/>
            <person name="Frommer W.B."/>
            <person name="Fujita T."/>
            <person name="Gramzow L."/>
            <person name="Gutensohn M."/>
            <person name="Harholt J."/>
            <person name="Hattori M."/>
            <person name="Heyl A."/>
            <person name="Hirai T."/>
            <person name="Hiwatashi Y."/>
            <person name="Ishikawa M."/>
            <person name="Iwata M."/>
            <person name="Karol K.G."/>
            <person name="Koehler B."/>
            <person name="Kolukisaoglu U."/>
            <person name="Kubo M."/>
            <person name="Kurata T."/>
            <person name="Lalonde S."/>
            <person name="Li K."/>
            <person name="Li Y."/>
            <person name="Litt A."/>
            <person name="Lyons E."/>
            <person name="Manning G."/>
            <person name="Maruyama T."/>
            <person name="Michael T.P."/>
            <person name="Mikami K."/>
            <person name="Miyazaki S."/>
            <person name="Morinaga S."/>
            <person name="Murata T."/>
            <person name="Mueller-Roeber B."/>
            <person name="Nelson D.R."/>
            <person name="Obara M."/>
            <person name="Oguri Y."/>
            <person name="Olmstead R.G."/>
            <person name="Onodera N."/>
            <person name="Petersen B.L."/>
            <person name="Pils B."/>
            <person name="Prigge M."/>
            <person name="Rensing S.A."/>
            <person name="Riano-Pachon D.M."/>
            <person name="Roberts A.W."/>
            <person name="Sato Y."/>
            <person name="Scheller H.V."/>
            <person name="Schulz B."/>
            <person name="Schulz C."/>
            <person name="Shakirov E.V."/>
            <person name="Shibagaki N."/>
            <person name="Shinohara N."/>
            <person name="Shippen D.E."/>
            <person name="Soerensen I."/>
            <person name="Sotooka R."/>
            <person name="Sugimoto N."/>
            <person name="Sugita M."/>
            <person name="Sumikawa N."/>
            <person name="Tanurdzic M."/>
            <person name="Theissen G."/>
            <person name="Ulvskov P."/>
            <person name="Wakazuki S."/>
            <person name="Weng J.K."/>
            <person name="Willats W.W."/>
            <person name="Wipf D."/>
            <person name="Wolf P.G."/>
            <person name="Yang L."/>
            <person name="Zimmer A.D."/>
            <person name="Zhu Q."/>
            <person name="Mitros T."/>
            <person name="Hellsten U."/>
            <person name="Loque D."/>
            <person name="Otillar R."/>
            <person name="Salamov A."/>
            <person name="Schmutz J."/>
            <person name="Shapiro H."/>
            <person name="Lindquist E."/>
            <person name="Lucas S."/>
            <person name="Rokhsar D."/>
            <person name="Grigoriev I.V."/>
        </authorList>
    </citation>
    <scope>NUCLEOTIDE SEQUENCE [LARGE SCALE GENOMIC DNA]</scope>
</reference>
<feature type="domain" description="Helicase ATP-binding" evidence="13">
    <location>
        <begin position="22"/>
        <end position="186"/>
    </location>
</feature>
<dbReference type="InterPro" id="IPR002121">
    <property type="entry name" value="HRDC_dom"/>
</dbReference>
<dbReference type="PROSITE" id="PS51194">
    <property type="entry name" value="HELICASE_CTER"/>
    <property type="match status" value="1"/>
</dbReference>
<dbReference type="STRING" id="88036.D8QR38"/>
<dbReference type="Pfam" id="PF00270">
    <property type="entry name" value="DEAD"/>
    <property type="match status" value="1"/>
</dbReference>
<dbReference type="FunFam" id="3.40.50.300:FF:001456">
    <property type="entry name" value="ATP-dependent DNA helicase"/>
    <property type="match status" value="1"/>
</dbReference>
<keyword evidence="4 10" id="KW-0378">Hydrolase</keyword>
<evidence type="ECO:0000256" key="6">
    <source>
        <dbReference type="ARBA" id="ARBA00022840"/>
    </source>
</evidence>
<dbReference type="InterPro" id="IPR014001">
    <property type="entry name" value="Helicase_ATP-bd"/>
</dbReference>